<gene>
    <name evidence="1" type="ORF">AB6A40_002767</name>
</gene>
<dbReference type="Proteomes" id="UP001608902">
    <property type="component" value="Unassembled WGS sequence"/>
</dbReference>
<comment type="caution">
    <text evidence="1">The sequence shown here is derived from an EMBL/GenBank/DDBJ whole genome shotgun (WGS) entry which is preliminary data.</text>
</comment>
<dbReference type="EMBL" id="JBGFUD010001281">
    <property type="protein sequence ID" value="MFH4976058.1"/>
    <property type="molecule type" value="Genomic_DNA"/>
</dbReference>
<accession>A0ABD6E7I9</accession>
<protein>
    <submittedName>
        <fullName evidence="1">Uncharacterized protein</fullName>
    </submittedName>
</protein>
<keyword evidence="2" id="KW-1185">Reference proteome</keyword>
<sequence length="93" mass="10253">MPFQQPLGSRSASLPDSRRVVYEPYMQKGTSEMLPEPQAIEVMSAEQPMTVIDETFVNYDGIWRLAGEDGQVPDFSFGITSDTVSDVTFASDG</sequence>
<organism evidence="1 2">
    <name type="scientific">Gnathostoma spinigerum</name>
    <dbReference type="NCBI Taxonomy" id="75299"/>
    <lineage>
        <taxon>Eukaryota</taxon>
        <taxon>Metazoa</taxon>
        <taxon>Ecdysozoa</taxon>
        <taxon>Nematoda</taxon>
        <taxon>Chromadorea</taxon>
        <taxon>Rhabditida</taxon>
        <taxon>Spirurina</taxon>
        <taxon>Gnathostomatomorpha</taxon>
        <taxon>Gnathostomatoidea</taxon>
        <taxon>Gnathostomatidae</taxon>
        <taxon>Gnathostoma</taxon>
    </lineage>
</organism>
<evidence type="ECO:0000313" key="1">
    <source>
        <dbReference type="EMBL" id="MFH4976058.1"/>
    </source>
</evidence>
<reference evidence="1 2" key="1">
    <citation type="submission" date="2024-08" db="EMBL/GenBank/DDBJ databases">
        <title>Gnathostoma spinigerum genome.</title>
        <authorList>
            <person name="Gonzalez-Bertolin B."/>
            <person name="Monzon S."/>
            <person name="Zaballos A."/>
            <person name="Jimenez P."/>
            <person name="Dekumyoy P."/>
            <person name="Varona S."/>
            <person name="Cuesta I."/>
            <person name="Sumanam S."/>
            <person name="Adisakwattana P."/>
            <person name="Gasser R.B."/>
            <person name="Hernandez-Gonzalez A."/>
            <person name="Young N.D."/>
            <person name="Perteguer M.J."/>
        </authorList>
    </citation>
    <scope>NUCLEOTIDE SEQUENCE [LARGE SCALE GENOMIC DNA]</scope>
    <source>
        <strain evidence="1">AL3</strain>
        <tissue evidence="1">Liver</tissue>
    </source>
</reference>
<dbReference type="AlphaFoldDB" id="A0ABD6E7I9"/>
<evidence type="ECO:0000313" key="2">
    <source>
        <dbReference type="Proteomes" id="UP001608902"/>
    </source>
</evidence>
<name>A0ABD6E7I9_9BILA</name>
<proteinExistence type="predicted"/>